<dbReference type="AlphaFoldDB" id="A0AAD1X1N0"/>
<evidence type="ECO:0000313" key="3">
    <source>
        <dbReference type="Proteomes" id="UP001295684"/>
    </source>
</evidence>
<proteinExistence type="predicted"/>
<feature type="compositionally biased region" description="Basic and acidic residues" evidence="1">
    <location>
        <begin position="532"/>
        <end position="549"/>
    </location>
</feature>
<feature type="region of interest" description="Disordered" evidence="1">
    <location>
        <begin position="621"/>
        <end position="642"/>
    </location>
</feature>
<name>A0AAD1X1N0_EUPCR</name>
<comment type="caution">
    <text evidence="2">The sequence shown here is derived from an EMBL/GenBank/DDBJ whole genome shotgun (WGS) entry which is preliminary data.</text>
</comment>
<dbReference type="Proteomes" id="UP001295684">
    <property type="component" value="Unassembled WGS sequence"/>
</dbReference>
<sequence>MEPNKSNLKDQESDKIKKRLDEEYFPTMEDLSGIEDVIMNHDNLTAFLEDQMVPINTIIHDQSDDNSDEGPQIEYDSSAYKSIDSKESPSKSSCGEVKSKEKLKYLFNFLSPSKTIIEEGGSKETSIVVSSDMNGVSKDSQNSTPTLSFKCDNFAEIKKSPKVCPLEELLASLLYPQIRVFNPKMIYKNNKYCEWLNYNLVLTKLKSHKTFETGNRIKRRRRDSEFMSRQWSKNNGLSSMSLSKIILESNQFDKNNPGDCNFAYSQIFQTEERDKHNQEFDFDEEYDNVSIPFECSIPQQQMEDFLRDTMQKDINGSPKIDERAFDTFSPHQKDMGKQASSQKDINTECNICLQFADNKEIICAYEQAKSCYDTDPQVKKSLAIMLSCLSLININPWQKSLRPRMKNWNQDCTRIFLKKFRLQFKQQDHQEVAPMSPSLMKIRYEILSKVHDENSKSLKEENEGLKTLLLQYIPEYNYYKKISSWLISRKPLLKADDIRKLVDQHCMKFYNLTNKGLEKSVKLPTGFNSTNKDAKVENQEKNNKTPLRDISNLKKSDSFLTSNISYGNTPEKINVPNFPQVKDGLARRETREYKTPTAVSSMKTKRISKKRFRNQVNKAQYMNDNKENEPLQVRPQTSKEASRKLRHHFFDMPSSSLQNN</sequence>
<evidence type="ECO:0000256" key="1">
    <source>
        <dbReference type="SAM" id="MobiDB-lite"/>
    </source>
</evidence>
<feature type="region of interest" description="Disordered" evidence="1">
    <location>
        <begin position="588"/>
        <end position="608"/>
    </location>
</feature>
<evidence type="ECO:0000313" key="2">
    <source>
        <dbReference type="EMBL" id="CAI2359773.1"/>
    </source>
</evidence>
<feature type="region of interest" description="Disordered" evidence="1">
    <location>
        <begin position="1"/>
        <end position="22"/>
    </location>
</feature>
<feature type="region of interest" description="Disordered" evidence="1">
    <location>
        <begin position="528"/>
        <end position="549"/>
    </location>
</feature>
<dbReference type="EMBL" id="CAMPGE010001007">
    <property type="protein sequence ID" value="CAI2359773.1"/>
    <property type="molecule type" value="Genomic_DNA"/>
</dbReference>
<protein>
    <submittedName>
        <fullName evidence="2">Uncharacterized protein</fullName>
    </submittedName>
</protein>
<gene>
    <name evidence="2" type="ORF">ECRASSUSDP1_LOCUS1067</name>
</gene>
<keyword evidence="3" id="KW-1185">Reference proteome</keyword>
<accession>A0AAD1X1N0</accession>
<organism evidence="2 3">
    <name type="scientific">Euplotes crassus</name>
    <dbReference type="NCBI Taxonomy" id="5936"/>
    <lineage>
        <taxon>Eukaryota</taxon>
        <taxon>Sar</taxon>
        <taxon>Alveolata</taxon>
        <taxon>Ciliophora</taxon>
        <taxon>Intramacronucleata</taxon>
        <taxon>Spirotrichea</taxon>
        <taxon>Hypotrichia</taxon>
        <taxon>Euplotida</taxon>
        <taxon>Euplotidae</taxon>
        <taxon>Moneuplotes</taxon>
    </lineage>
</organism>
<feature type="compositionally biased region" description="Basic and acidic residues" evidence="1">
    <location>
        <begin position="7"/>
        <end position="22"/>
    </location>
</feature>
<reference evidence="2" key="1">
    <citation type="submission" date="2023-07" db="EMBL/GenBank/DDBJ databases">
        <authorList>
            <consortium name="AG Swart"/>
            <person name="Singh M."/>
            <person name="Singh A."/>
            <person name="Seah K."/>
            <person name="Emmerich C."/>
        </authorList>
    </citation>
    <scope>NUCLEOTIDE SEQUENCE</scope>
    <source>
        <strain evidence="2">DP1</strain>
    </source>
</reference>